<accession>A0A1E5JW71</accession>
<dbReference type="PANTHER" id="PTHR31284">
    <property type="entry name" value="ACID PHOSPHATASE-LIKE PROTEIN"/>
    <property type="match status" value="1"/>
</dbReference>
<comment type="caution">
    <text evidence="4">The sequence shown here is derived from an EMBL/GenBank/DDBJ whole genome shotgun (WGS) entry which is preliminary data.</text>
</comment>
<proteinExistence type="predicted"/>
<dbReference type="InterPro" id="IPR036412">
    <property type="entry name" value="HAD-like_sf"/>
</dbReference>
<keyword evidence="2" id="KW-0325">Glycoprotein</keyword>
<dbReference type="STRING" id="45071.Lpar_1335"/>
<dbReference type="PANTHER" id="PTHR31284:SF10">
    <property type="entry name" value="ACID PHOSPHATASE-LIKE PROTEIN"/>
    <property type="match status" value="1"/>
</dbReference>
<dbReference type="PIRSF" id="PIRSF002674">
    <property type="entry name" value="VSP"/>
    <property type="match status" value="1"/>
</dbReference>
<dbReference type="Proteomes" id="UP000095229">
    <property type="component" value="Unassembled WGS sequence"/>
</dbReference>
<dbReference type="InterPro" id="IPR023214">
    <property type="entry name" value="HAD_sf"/>
</dbReference>
<sequence length="225" mass="25822">MMHLLNKTLALILLSTAFLFSNPIFAAPPNLTLVKNELKNYYDSGLYQKEFTQVIIKAQKYIDQQAEINQKERSPKKLALVLDIDETSLSNYKYMIKRDFGGNRKLFHKDVMAANAPVIKPMLALYHDARNHGINVFFITGRNETERKATEKNLQEAGYSEWSGLYLRPNNYSDKSIIPFKSSTRKMITEKGYTIIASIGDQCSDLKGGYTKKVFKLPNPFYYLP</sequence>
<evidence type="ECO:0000256" key="1">
    <source>
        <dbReference type="ARBA" id="ARBA00022729"/>
    </source>
</evidence>
<keyword evidence="1 3" id="KW-0732">Signal</keyword>
<dbReference type="AlphaFoldDB" id="A0A1E5JW71"/>
<evidence type="ECO:0000256" key="2">
    <source>
        <dbReference type="ARBA" id="ARBA00023180"/>
    </source>
</evidence>
<dbReference type="InterPro" id="IPR014403">
    <property type="entry name" value="APS1/VSP"/>
</dbReference>
<dbReference type="EMBL" id="LSOG01000004">
    <property type="protein sequence ID" value="OEH48772.1"/>
    <property type="molecule type" value="Genomic_DNA"/>
</dbReference>
<dbReference type="RefSeq" id="WP_058517224.1">
    <property type="nucleotide sequence ID" value="NZ_CAAAIE010000005.1"/>
</dbReference>
<dbReference type="PATRIC" id="fig|45071.6.peg.1437"/>
<dbReference type="Gene3D" id="3.40.50.1000">
    <property type="entry name" value="HAD superfamily/HAD-like"/>
    <property type="match status" value="1"/>
</dbReference>
<evidence type="ECO:0008006" key="6">
    <source>
        <dbReference type="Google" id="ProtNLM"/>
    </source>
</evidence>
<dbReference type="InterPro" id="IPR005519">
    <property type="entry name" value="Acid_phosphat_B-like"/>
</dbReference>
<name>A0A1E5JW71_9GAMM</name>
<gene>
    <name evidence="4" type="ORF">lpari_00172</name>
</gene>
<feature type="chain" id="PRO_5009179757" description="Lipoprotein E" evidence="3">
    <location>
        <begin position="27"/>
        <end position="225"/>
    </location>
</feature>
<evidence type="ECO:0000313" key="5">
    <source>
        <dbReference type="Proteomes" id="UP000095229"/>
    </source>
</evidence>
<reference evidence="4 5" key="1">
    <citation type="submission" date="2016-02" db="EMBL/GenBank/DDBJ databases">
        <title>Secondary metabolites in Legionella.</title>
        <authorList>
            <person name="Tobias N.J."/>
            <person name="Bode H.B."/>
        </authorList>
    </citation>
    <scope>NUCLEOTIDE SEQUENCE [LARGE SCALE GENOMIC DNA]</scope>
    <source>
        <strain evidence="4 5">DSM 19216</strain>
    </source>
</reference>
<evidence type="ECO:0000313" key="4">
    <source>
        <dbReference type="EMBL" id="OEH48772.1"/>
    </source>
</evidence>
<feature type="signal peptide" evidence="3">
    <location>
        <begin position="1"/>
        <end position="26"/>
    </location>
</feature>
<dbReference type="Pfam" id="PF03767">
    <property type="entry name" value="Acid_phosphat_B"/>
    <property type="match status" value="1"/>
</dbReference>
<protein>
    <recommendedName>
        <fullName evidence="6">Lipoprotein E</fullName>
    </recommendedName>
</protein>
<evidence type="ECO:0000256" key="3">
    <source>
        <dbReference type="SAM" id="SignalP"/>
    </source>
</evidence>
<organism evidence="4 5">
    <name type="scientific">Legionella parisiensis</name>
    <dbReference type="NCBI Taxonomy" id="45071"/>
    <lineage>
        <taxon>Bacteria</taxon>
        <taxon>Pseudomonadati</taxon>
        <taxon>Pseudomonadota</taxon>
        <taxon>Gammaproteobacteria</taxon>
        <taxon>Legionellales</taxon>
        <taxon>Legionellaceae</taxon>
        <taxon>Legionella</taxon>
    </lineage>
</organism>
<dbReference type="SUPFAM" id="SSF56784">
    <property type="entry name" value="HAD-like"/>
    <property type="match status" value="1"/>
</dbReference>
<keyword evidence="5" id="KW-1185">Reference proteome</keyword>
<dbReference type="OrthoDB" id="193314at2"/>